<gene>
    <name evidence="2" type="ORF">BJ999_003362</name>
</gene>
<sequence>MKNDVWPMVHAERAALIDDLSHLDADQWEEPSLCDGWTVHDVVAHLVDTARTTRFGFVVRLARARFDFDRQNTQGVERERGASPQETLERLRQVATLRATPPAPLDSRLVEEVVHGEDIRRPLGIVHAYPRQAVVRGLRLQARTPASFGGAKELTARFRLTATDADLAIGDGPEVSGTALSLLLAISGRNVALNDLSGPGVSTLATSA</sequence>
<dbReference type="Gene3D" id="1.20.120.450">
    <property type="entry name" value="dinb family like domain"/>
    <property type="match status" value="1"/>
</dbReference>
<evidence type="ECO:0000313" key="2">
    <source>
        <dbReference type="EMBL" id="NYE13066.1"/>
    </source>
</evidence>
<evidence type="ECO:0000313" key="3">
    <source>
        <dbReference type="Proteomes" id="UP000591272"/>
    </source>
</evidence>
<reference evidence="2 3" key="1">
    <citation type="submission" date="2020-07" db="EMBL/GenBank/DDBJ databases">
        <title>Sequencing the genomes of 1000 actinobacteria strains.</title>
        <authorList>
            <person name="Klenk H.-P."/>
        </authorList>
    </citation>
    <scope>NUCLEOTIDE SEQUENCE [LARGE SCALE GENOMIC DNA]</scope>
    <source>
        <strain evidence="2 3">DSM 43461</strain>
    </source>
</reference>
<dbReference type="RefSeq" id="WP_218935091.1">
    <property type="nucleotide sequence ID" value="NZ_BMRD01000013.1"/>
</dbReference>
<dbReference type="NCBIfam" id="TIGR03083">
    <property type="entry name" value="maleylpyruvate isomerase family mycothiol-dependent enzyme"/>
    <property type="match status" value="1"/>
</dbReference>
<dbReference type="AlphaFoldDB" id="A0A7Y9GAV5"/>
<dbReference type="InterPro" id="IPR017517">
    <property type="entry name" value="Maleyloyr_isom"/>
</dbReference>
<dbReference type="InterPro" id="IPR034660">
    <property type="entry name" value="DinB/YfiT-like"/>
</dbReference>
<dbReference type="Proteomes" id="UP000591272">
    <property type="component" value="Unassembled WGS sequence"/>
</dbReference>
<evidence type="ECO:0000259" key="1">
    <source>
        <dbReference type="Pfam" id="PF11716"/>
    </source>
</evidence>
<proteinExistence type="predicted"/>
<keyword evidence="3" id="KW-1185">Reference proteome</keyword>
<dbReference type="Pfam" id="PF11716">
    <property type="entry name" value="MDMPI_N"/>
    <property type="match status" value="1"/>
</dbReference>
<dbReference type="EMBL" id="JACCBT010000001">
    <property type="protein sequence ID" value="NYE13066.1"/>
    <property type="molecule type" value="Genomic_DNA"/>
</dbReference>
<dbReference type="SUPFAM" id="SSF109854">
    <property type="entry name" value="DinB/YfiT-like putative metalloenzymes"/>
    <property type="match status" value="1"/>
</dbReference>
<name>A0A7Y9GAV5_9ACTN</name>
<organism evidence="2 3">
    <name type="scientific">Actinomadura citrea</name>
    <dbReference type="NCBI Taxonomy" id="46158"/>
    <lineage>
        <taxon>Bacteria</taxon>
        <taxon>Bacillati</taxon>
        <taxon>Actinomycetota</taxon>
        <taxon>Actinomycetes</taxon>
        <taxon>Streptosporangiales</taxon>
        <taxon>Thermomonosporaceae</taxon>
        <taxon>Actinomadura</taxon>
    </lineage>
</organism>
<accession>A0A7Y9GAV5</accession>
<dbReference type="GO" id="GO:0046872">
    <property type="term" value="F:metal ion binding"/>
    <property type="evidence" value="ECO:0007669"/>
    <property type="project" value="InterPro"/>
</dbReference>
<comment type="caution">
    <text evidence="2">The sequence shown here is derived from an EMBL/GenBank/DDBJ whole genome shotgun (WGS) entry which is preliminary data.</text>
</comment>
<dbReference type="InterPro" id="IPR024344">
    <property type="entry name" value="MDMPI_metal-binding"/>
</dbReference>
<feature type="domain" description="Mycothiol-dependent maleylpyruvate isomerase metal-binding" evidence="1">
    <location>
        <begin position="9"/>
        <end position="99"/>
    </location>
</feature>
<protein>
    <submittedName>
        <fullName evidence="2">Uncharacterized protein (TIGR03083 family)</fullName>
    </submittedName>
</protein>